<dbReference type="VEuPathDB" id="FungiDB:MYCFIDRAFT_178274"/>
<dbReference type="KEGG" id="pfj:MYCFIDRAFT_178274"/>
<sequence>MFGSSIQAGAVLIDTNADSSQALTASLGPAYVPITFSKSLLAFRYKACALSENEDKSRKVTKEIIQVLRHETIHGASSSYIVGTHDHQNEEGASEQTSKWDDLSPKLRASPLSRPGNLPTVVIAKSEQVNMAEKERRPTHCRRIAYNDSHPLERRRQLRDTSLDRLCTEWRSHILLRDGAFICGNDSCINRLPRRGPAHIGDDQEGVDPKNSHCYCGVASRRRKNRHGIEREECAALRCEYQGEEEKQTRKLNIRFPKVDWVAHIRNSAGATRNHMSPELSAETAQFMKRTDSTDSLFPHYGRANGQVTPGTTTPREGLSRRNSMTFSQANLTMTKIEMKMGVIQAQGIDNSVSIAYRSLRCSRVFRKETQAPQRGDREQIRLVPGSACLSAQGEADIPIALAEHRILGKILPGGS</sequence>
<evidence type="ECO:0000313" key="2">
    <source>
        <dbReference type="EMBL" id="EME79706.1"/>
    </source>
</evidence>
<proteinExistence type="predicted"/>
<gene>
    <name evidence="2" type="ORF">MYCFIDRAFT_178274</name>
</gene>
<dbReference type="AlphaFoldDB" id="M3A525"/>
<accession>M3A525</accession>
<dbReference type="Proteomes" id="UP000016932">
    <property type="component" value="Unassembled WGS sequence"/>
</dbReference>
<evidence type="ECO:0000313" key="3">
    <source>
        <dbReference type="Proteomes" id="UP000016932"/>
    </source>
</evidence>
<reference evidence="2 3" key="1">
    <citation type="journal article" date="2012" name="PLoS Pathog.">
        <title>Diverse lifestyles and strategies of plant pathogenesis encoded in the genomes of eighteen Dothideomycetes fungi.</title>
        <authorList>
            <person name="Ohm R.A."/>
            <person name="Feau N."/>
            <person name="Henrissat B."/>
            <person name="Schoch C.L."/>
            <person name="Horwitz B.A."/>
            <person name="Barry K.W."/>
            <person name="Condon B.J."/>
            <person name="Copeland A.C."/>
            <person name="Dhillon B."/>
            <person name="Glaser F."/>
            <person name="Hesse C.N."/>
            <person name="Kosti I."/>
            <person name="LaButti K."/>
            <person name="Lindquist E.A."/>
            <person name="Lucas S."/>
            <person name="Salamov A.A."/>
            <person name="Bradshaw R.E."/>
            <person name="Ciuffetti L."/>
            <person name="Hamelin R.C."/>
            <person name="Kema G.H.J."/>
            <person name="Lawrence C."/>
            <person name="Scott J.A."/>
            <person name="Spatafora J.W."/>
            <person name="Turgeon B.G."/>
            <person name="de Wit P.J.G.M."/>
            <person name="Zhong S."/>
            <person name="Goodwin S.B."/>
            <person name="Grigoriev I.V."/>
        </authorList>
    </citation>
    <scope>NUCLEOTIDE SEQUENCE [LARGE SCALE GENOMIC DNA]</scope>
    <source>
        <strain evidence="2 3">CIRAD86</strain>
    </source>
</reference>
<dbReference type="GeneID" id="19333914"/>
<feature type="compositionally biased region" description="Polar residues" evidence="1">
    <location>
        <begin position="306"/>
        <end position="319"/>
    </location>
</feature>
<dbReference type="EMBL" id="KB446562">
    <property type="protein sequence ID" value="EME79706.1"/>
    <property type="molecule type" value="Genomic_DNA"/>
</dbReference>
<dbReference type="RefSeq" id="XP_007930355.1">
    <property type="nucleotide sequence ID" value="XM_007932164.1"/>
</dbReference>
<protein>
    <submittedName>
        <fullName evidence="2">Uncharacterized protein</fullName>
    </submittedName>
</protein>
<evidence type="ECO:0000256" key="1">
    <source>
        <dbReference type="SAM" id="MobiDB-lite"/>
    </source>
</evidence>
<organism evidence="2 3">
    <name type="scientific">Pseudocercospora fijiensis (strain CIRAD86)</name>
    <name type="common">Black leaf streak disease fungus</name>
    <name type="synonym">Mycosphaerella fijiensis</name>
    <dbReference type="NCBI Taxonomy" id="383855"/>
    <lineage>
        <taxon>Eukaryota</taxon>
        <taxon>Fungi</taxon>
        <taxon>Dikarya</taxon>
        <taxon>Ascomycota</taxon>
        <taxon>Pezizomycotina</taxon>
        <taxon>Dothideomycetes</taxon>
        <taxon>Dothideomycetidae</taxon>
        <taxon>Mycosphaerellales</taxon>
        <taxon>Mycosphaerellaceae</taxon>
        <taxon>Pseudocercospora</taxon>
    </lineage>
</organism>
<feature type="region of interest" description="Disordered" evidence="1">
    <location>
        <begin position="300"/>
        <end position="319"/>
    </location>
</feature>
<dbReference type="HOGENOM" id="CLU_660777_0_0_1"/>
<dbReference type="OrthoDB" id="3642173at2759"/>
<keyword evidence="3" id="KW-1185">Reference proteome</keyword>
<name>M3A525_PSEFD</name>